<evidence type="ECO:0000313" key="3">
    <source>
        <dbReference type="Proteomes" id="UP000284322"/>
    </source>
</evidence>
<feature type="signal peptide" evidence="1">
    <location>
        <begin position="1"/>
        <end position="21"/>
    </location>
</feature>
<comment type="caution">
    <text evidence="2">The sequence shown here is derived from an EMBL/GenBank/DDBJ whole genome shotgun (WGS) entry which is preliminary data.</text>
</comment>
<dbReference type="Proteomes" id="UP000284322">
    <property type="component" value="Unassembled WGS sequence"/>
</dbReference>
<name>A0A419R641_9SPHN</name>
<dbReference type="EMBL" id="RAHJ01000003">
    <property type="protein sequence ID" value="RJX71254.1"/>
    <property type="molecule type" value="Genomic_DNA"/>
</dbReference>
<sequence length="101" mass="10642">MRIAILAFATAIGLAATSASAEEITVSVSYADLDLTKPGDVTALETRLATRIRDVCAPSHGWQYRRSTAKSECVSQAMESALVKIAEAREAATSTQVAVAK</sequence>
<protein>
    <submittedName>
        <fullName evidence="2">UrcA family protein</fullName>
    </submittedName>
</protein>
<proteinExistence type="predicted"/>
<keyword evidence="3" id="KW-1185">Reference proteome</keyword>
<organism evidence="2 3">
    <name type="scientific">Tsuneonella suprasediminis</name>
    <dbReference type="NCBI Taxonomy" id="2306996"/>
    <lineage>
        <taxon>Bacteria</taxon>
        <taxon>Pseudomonadati</taxon>
        <taxon>Pseudomonadota</taxon>
        <taxon>Alphaproteobacteria</taxon>
        <taxon>Sphingomonadales</taxon>
        <taxon>Erythrobacteraceae</taxon>
        <taxon>Tsuneonella</taxon>
    </lineage>
</organism>
<dbReference type="OrthoDB" id="7450905at2"/>
<dbReference type="InterPro" id="IPR030972">
    <property type="entry name" value="UrcA_uranyl"/>
</dbReference>
<evidence type="ECO:0000256" key="1">
    <source>
        <dbReference type="SAM" id="SignalP"/>
    </source>
</evidence>
<reference evidence="2 3" key="1">
    <citation type="submission" date="2018-09" db="EMBL/GenBank/DDBJ databases">
        <title>Altererythrobacter sp.Ery1 and Ery12, the genome sequencing of novel strains in genus Alterythrobacter.</title>
        <authorList>
            <person name="Cheng H."/>
            <person name="Wu Y.-H."/>
            <person name="Fang C."/>
            <person name="Xu X.-W."/>
        </authorList>
    </citation>
    <scope>NUCLEOTIDE SEQUENCE [LARGE SCALE GENOMIC DNA]</scope>
    <source>
        <strain evidence="2 3">Ery12</strain>
    </source>
</reference>
<keyword evidence="1" id="KW-0732">Signal</keyword>
<evidence type="ECO:0000313" key="2">
    <source>
        <dbReference type="EMBL" id="RJX71254.1"/>
    </source>
</evidence>
<dbReference type="AlphaFoldDB" id="A0A419R641"/>
<feature type="chain" id="PRO_5019098785" evidence="1">
    <location>
        <begin position="22"/>
        <end position="101"/>
    </location>
</feature>
<gene>
    <name evidence="2" type="ORF">D6858_01105</name>
</gene>
<accession>A0A419R641</accession>
<dbReference type="NCBIfam" id="TIGR04433">
    <property type="entry name" value="UrcA_uranyl"/>
    <property type="match status" value="1"/>
</dbReference>
<dbReference type="RefSeq" id="WP_120106304.1">
    <property type="nucleotide sequence ID" value="NZ_RAHJ01000003.1"/>
</dbReference>